<organism evidence="1 2">
    <name type="scientific">Thermoflexibacter ruber</name>
    <dbReference type="NCBI Taxonomy" id="1003"/>
    <lineage>
        <taxon>Bacteria</taxon>
        <taxon>Pseudomonadati</taxon>
        <taxon>Bacteroidota</taxon>
        <taxon>Cytophagia</taxon>
        <taxon>Cytophagales</taxon>
        <taxon>Thermoflexibacteraceae</taxon>
        <taxon>Thermoflexibacter</taxon>
    </lineage>
</organism>
<keyword evidence="2" id="KW-1185">Reference proteome</keyword>
<evidence type="ECO:0000313" key="1">
    <source>
        <dbReference type="EMBL" id="SFE65072.1"/>
    </source>
</evidence>
<dbReference type="OrthoDB" id="1122768at2"/>
<name>A0A1I2CA67_9BACT</name>
<evidence type="ECO:0000313" key="2">
    <source>
        <dbReference type="Proteomes" id="UP000199513"/>
    </source>
</evidence>
<protein>
    <submittedName>
        <fullName evidence="1">Uncharacterized protein</fullName>
    </submittedName>
</protein>
<reference evidence="1 2" key="1">
    <citation type="submission" date="2016-10" db="EMBL/GenBank/DDBJ databases">
        <authorList>
            <person name="de Groot N.N."/>
        </authorList>
    </citation>
    <scope>NUCLEOTIDE SEQUENCE [LARGE SCALE GENOMIC DNA]</scope>
    <source>
        <strain>GEY</strain>
        <strain evidence="2">DSM 9560</strain>
    </source>
</reference>
<dbReference type="RefSeq" id="WP_143090786.1">
    <property type="nucleotide sequence ID" value="NZ_FONY01000004.1"/>
</dbReference>
<accession>A0A1I2CA67</accession>
<dbReference type="Proteomes" id="UP000199513">
    <property type="component" value="Unassembled WGS sequence"/>
</dbReference>
<dbReference type="EMBL" id="FONY01000004">
    <property type="protein sequence ID" value="SFE65072.1"/>
    <property type="molecule type" value="Genomic_DNA"/>
</dbReference>
<gene>
    <name evidence="1" type="ORF">SAMN04488541_1004163</name>
</gene>
<dbReference type="AlphaFoldDB" id="A0A1I2CA67"/>
<sequence length="92" mass="10673">MPVIFVLLAIRQNLPAPVGNRLLIATGVRFIAYLIHAPYMDMYVYHNFISPDWFDAVVTLEKHNIEAQNIPTAQIQLKIEQMKENINFTCWV</sequence>
<proteinExistence type="predicted"/>
<dbReference type="STRING" id="1003.SAMN04488541_1004163"/>